<feature type="domain" description="Fe/B12 periplasmic-binding" evidence="1">
    <location>
        <begin position="42"/>
        <end position="296"/>
    </location>
</feature>
<evidence type="ECO:0000313" key="2">
    <source>
        <dbReference type="EMBL" id="KGA20845.1"/>
    </source>
</evidence>
<gene>
    <name evidence="2" type="ORF">GM50_0685</name>
</gene>
<dbReference type="InterPro" id="IPR050902">
    <property type="entry name" value="ABC_Transporter_SBP"/>
</dbReference>
<name>A0A094Q9C7_9ZZZZ</name>
<dbReference type="InterPro" id="IPR002491">
    <property type="entry name" value="ABC_transptr_periplasmic_BD"/>
</dbReference>
<dbReference type="EMBL" id="JNSK01000001">
    <property type="protein sequence ID" value="KGA20845.1"/>
    <property type="molecule type" value="Genomic_DNA"/>
</dbReference>
<dbReference type="AlphaFoldDB" id="A0A094Q9C7"/>
<dbReference type="PANTHER" id="PTHR30535">
    <property type="entry name" value="VITAMIN B12-BINDING PROTEIN"/>
    <property type="match status" value="1"/>
</dbReference>
<sequence>MAVIVMALTLVSGCATQITAVEEISTAQSISIIGSTLPKVARVVALANGSAEIISAMGYRNILIGRDIASSDPALESVEIVASGHQIIPEKILSLSPDLILIDDSTGPKAALDVLKAANIEIVMISQAWTLSEIDKKISEVALAIGAPESGVMLQEAIAGQSANVASIPAGTTIAFLYLRGASAIYLIGGKGSGADSLISAIGAVDVGAQSLANPFNPMTSEALARLNPDVFIVMSKGLDSVGGVDGLVQLPGVAQTTAGKNRAVIAVDDSLLLSFGPRTPLLITELAQSVERVLN</sequence>
<comment type="caution">
    <text evidence="2">The sequence shown here is derived from an EMBL/GenBank/DDBJ whole genome shotgun (WGS) entry which is preliminary data.</text>
</comment>
<dbReference type="PANTHER" id="PTHR30535:SF4">
    <property type="entry name" value="HEMIN-BINDING PERIPLASMIC PROTEIN HMUT"/>
    <property type="match status" value="1"/>
</dbReference>
<accession>A0A094Q9C7</accession>
<organism evidence="2">
    <name type="scientific">freshwater metagenome</name>
    <dbReference type="NCBI Taxonomy" id="449393"/>
    <lineage>
        <taxon>unclassified sequences</taxon>
        <taxon>metagenomes</taxon>
        <taxon>ecological metagenomes</taxon>
    </lineage>
</organism>
<evidence type="ECO:0000259" key="1">
    <source>
        <dbReference type="PROSITE" id="PS50983"/>
    </source>
</evidence>
<protein>
    <recommendedName>
        <fullName evidence="1">Fe/B12 periplasmic-binding domain-containing protein</fullName>
    </recommendedName>
</protein>
<dbReference type="SUPFAM" id="SSF53807">
    <property type="entry name" value="Helical backbone' metal receptor"/>
    <property type="match status" value="1"/>
</dbReference>
<dbReference type="PROSITE" id="PS50983">
    <property type="entry name" value="FE_B12_PBP"/>
    <property type="match status" value="1"/>
</dbReference>
<reference evidence="2" key="1">
    <citation type="submission" date="2014-05" db="EMBL/GenBank/DDBJ databases">
        <title>Key roles for freshwater Actinobacteria revealed by deep metagenomic sequencing.</title>
        <authorList>
            <person name="Ghai R."/>
            <person name="Mizuno C.M."/>
            <person name="Picazo A."/>
            <person name="Camacho A."/>
            <person name="Rodriguez-Valera F."/>
        </authorList>
    </citation>
    <scope>NUCLEOTIDE SEQUENCE</scope>
</reference>
<dbReference type="Pfam" id="PF01497">
    <property type="entry name" value="Peripla_BP_2"/>
    <property type="match status" value="1"/>
</dbReference>
<proteinExistence type="predicted"/>
<dbReference type="Gene3D" id="3.40.50.1980">
    <property type="entry name" value="Nitrogenase molybdenum iron protein domain"/>
    <property type="match status" value="2"/>
</dbReference>